<name>A0A1H9ZRM8_9FIRM</name>
<accession>A0A1H9ZRM8</accession>
<dbReference type="RefSeq" id="WP_176760025.1">
    <property type="nucleotide sequence ID" value="NZ_FNBJ01000007.1"/>
</dbReference>
<dbReference type="EMBL" id="FOHG01000008">
    <property type="protein sequence ID" value="SES84375.1"/>
    <property type="molecule type" value="Genomic_DNA"/>
</dbReference>
<dbReference type="Proteomes" id="UP000199519">
    <property type="component" value="Unassembled WGS sequence"/>
</dbReference>
<reference evidence="3 4" key="1">
    <citation type="submission" date="2016-10" db="EMBL/GenBank/DDBJ databases">
        <authorList>
            <person name="Varghese N."/>
            <person name="Submissions S."/>
        </authorList>
    </citation>
    <scope>NUCLEOTIDE SEQUENCE [LARGE SCALE GENOMIC DNA]</scope>
    <source>
        <strain evidence="1 4">WG2</strain>
        <strain evidence="2 3">WG5</strain>
    </source>
</reference>
<evidence type="ECO:0000313" key="4">
    <source>
        <dbReference type="Proteomes" id="UP000199519"/>
    </source>
</evidence>
<evidence type="ECO:0000313" key="2">
    <source>
        <dbReference type="EMBL" id="SES84375.1"/>
    </source>
</evidence>
<evidence type="ECO:0000313" key="1">
    <source>
        <dbReference type="EMBL" id="SDF16305.1"/>
    </source>
</evidence>
<protein>
    <submittedName>
        <fullName evidence="2">Uncharacterized protein</fullName>
    </submittedName>
</protein>
<dbReference type="AlphaFoldDB" id="A0A1H9ZRM8"/>
<organism evidence="2 3">
    <name type="scientific">Halanaerobium congolense</name>
    <dbReference type="NCBI Taxonomy" id="54121"/>
    <lineage>
        <taxon>Bacteria</taxon>
        <taxon>Bacillati</taxon>
        <taxon>Bacillota</taxon>
        <taxon>Clostridia</taxon>
        <taxon>Halanaerobiales</taxon>
        <taxon>Halanaerobiaceae</taxon>
        <taxon>Halanaerobium</taxon>
    </lineage>
</organism>
<sequence>MSEFQGIYAILLDQYIEFKRSLGYKYKSPEYTFRLFDKFTIKNGETEIGITKELSDNWAEKRPNESDNTRYKRVMHLIKFASFLNDLGYNSYIPKLPKNYKSTFTPYIFSREEIEMILAASDQLIMGSCECQIRFYTFR</sequence>
<proteinExistence type="predicted"/>
<dbReference type="EMBL" id="FNBJ01000007">
    <property type="protein sequence ID" value="SDF16305.1"/>
    <property type="molecule type" value="Genomic_DNA"/>
</dbReference>
<dbReference type="Proteomes" id="UP000198612">
    <property type="component" value="Unassembled WGS sequence"/>
</dbReference>
<evidence type="ECO:0000313" key="3">
    <source>
        <dbReference type="Proteomes" id="UP000198612"/>
    </source>
</evidence>
<keyword evidence="4" id="KW-1185">Reference proteome</keyword>
<gene>
    <name evidence="1" type="ORF">SAMN04488598_10737</name>
    <name evidence="2" type="ORF">SAMN04515652_10837</name>
</gene>